<dbReference type="PANTHER" id="PTHR23501">
    <property type="entry name" value="MAJOR FACILITATOR SUPERFAMILY"/>
    <property type="match status" value="1"/>
</dbReference>
<feature type="transmembrane region" description="Helical" evidence="8">
    <location>
        <begin position="496"/>
        <end position="514"/>
    </location>
</feature>
<name>U3GTN7_9CORY</name>
<keyword evidence="5 8" id="KW-0812">Transmembrane</keyword>
<dbReference type="PROSITE" id="PS50850">
    <property type="entry name" value="MFS"/>
    <property type="match status" value="1"/>
</dbReference>
<proteinExistence type="inferred from homology"/>
<evidence type="ECO:0000256" key="8">
    <source>
        <dbReference type="SAM" id="Phobius"/>
    </source>
</evidence>
<evidence type="ECO:0000313" key="11">
    <source>
        <dbReference type="Proteomes" id="UP000016943"/>
    </source>
</evidence>
<evidence type="ECO:0000256" key="5">
    <source>
        <dbReference type="ARBA" id="ARBA00022692"/>
    </source>
</evidence>
<evidence type="ECO:0000256" key="3">
    <source>
        <dbReference type="ARBA" id="ARBA00022448"/>
    </source>
</evidence>
<reference evidence="10 11" key="1">
    <citation type="journal article" date="2013" name="Genome Announc.">
        <title>Whole-Genome Sequence of the Clinical Strain Corynebacterium argentoratense DSM 44202, Isolated from a Human Throat Specimen.</title>
        <authorList>
            <person name="Bomholt C."/>
            <person name="Glaub A."/>
            <person name="Gravermann K."/>
            <person name="Albersmeier A."/>
            <person name="Brinkrolf K."/>
            <person name="Ruckert C."/>
            <person name="Tauch A."/>
        </authorList>
    </citation>
    <scope>NUCLEOTIDE SEQUENCE [LARGE SCALE GENOMIC DNA]</scope>
    <source>
        <strain evidence="10">DSM 44202</strain>
    </source>
</reference>
<dbReference type="Gene3D" id="1.20.1250.20">
    <property type="entry name" value="MFS general substrate transporter like domains"/>
    <property type="match status" value="1"/>
</dbReference>
<organism evidence="10 11">
    <name type="scientific">Corynebacterium argentoratense DSM 44202</name>
    <dbReference type="NCBI Taxonomy" id="1348662"/>
    <lineage>
        <taxon>Bacteria</taxon>
        <taxon>Bacillati</taxon>
        <taxon>Actinomycetota</taxon>
        <taxon>Actinomycetes</taxon>
        <taxon>Mycobacteriales</taxon>
        <taxon>Corynebacteriaceae</taxon>
        <taxon>Corynebacterium</taxon>
    </lineage>
</organism>
<dbReference type="RefSeq" id="WP_020975992.1">
    <property type="nucleotide sequence ID" value="NC_022198.1"/>
</dbReference>
<keyword evidence="3" id="KW-0813">Transport</keyword>
<feature type="transmembrane region" description="Helical" evidence="8">
    <location>
        <begin position="151"/>
        <end position="169"/>
    </location>
</feature>
<dbReference type="HOGENOM" id="CLU_000960_22_3_11"/>
<keyword evidence="6 8" id="KW-1133">Transmembrane helix</keyword>
<dbReference type="KEGG" id="caz:CARG_03455"/>
<feature type="transmembrane region" description="Helical" evidence="8">
    <location>
        <begin position="372"/>
        <end position="397"/>
    </location>
</feature>
<dbReference type="EMBL" id="CP006365">
    <property type="protein sequence ID" value="AGU14840.1"/>
    <property type="molecule type" value="Genomic_DNA"/>
</dbReference>
<dbReference type="PRINTS" id="PR01036">
    <property type="entry name" value="TCRTETB"/>
</dbReference>
<dbReference type="eggNOG" id="COG2814">
    <property type="taxonomic scope" value="Bacteria"/>
</dbReference>
<keyword evidence="4" id="KW-1003">Cell membrane</keyword>
<accession>U3GTN7</accession>
<dbReference type="OrthoDB" id="7375466at2"/>
<dbReference type="GO" id="GO:0005886">
    <property type="term" value="C:plasma membrane"/>
    <property type="evidence" value="ECO:0007669"/>
    <property type="project" value="UniProtKB-SubCell"/>
</dbReference>
<dbReference type="AlphaFoldDB" id="U3GTN7"/>
<dbReference type="GeneID" id="78249505"/>
<evidence type="ECO:0000259" key="9">
    <source>
        <dbReference type="PROSITE" id="PS50850"/>
    </source>
</evidence>
<feature type="transmembrane region" description="Helical" evidence="8">
    <location>
        <begin position="62"/>
        <end position="81"/>
    </location>
</feature>
<dbReference type="PATRIC" id="fig|1348662.3.peg.678"/>
<keyword evidence="7 8" id="KW-0472">Membrane</keyword>
<protein>
    <recommendedName>
        <fullName evidence="9">Major facilitator superfamily (MFS) profile domain-containing protein</fullName>
    </recommendedName>
</protein>
<evidence type="ECO:0000256" key="4">
    <source>
        <dbReference type="ARBA" id="ARBA00022475"/>
    </source>
</evidence>
<feature type="transmembrane region" description="Helical" evidence="8">
    <location>
        <begin position="245"/>
        <end position="261"/>
    </location>
</feature>
<dbReference type="Pfam" id="PF07690">
    <property type="entry name" value="MFS_1"/>
    <property type="match status" value="1"/>
</dbReference>
<dbReference type="GO" id="GO:0022857">
    <property type="term" value="F:transmembrane transporter activity"/>
    <property type="evidence" value="ECO:0007669"/>
    <property type="project" value="InterPro"/>
</dbReference>
<dbReference type="PANTHER" id="PTHR23501:SF197">
    <property type="entry name" value="COMD"/>
    <property type="match status" value="1"/>
</dbReference>
<dbReference type="Proteomes" id="UP000016943">
    <property type="component" value="Chromosome"/>
</dbReference>
<feature type="transmembrane region" description="Helical" evidence="8">
    <location>
        <begin position="281"/>
        <end position="302"/>
    </location>
</feature>
<gene>
    <name evidence="10" type="ORF">CARG_03455</name>
</gene>
<keyword evidence="11" id="KW-1185">Reference proteome</keyword>
<comment type="similarity">
    <text evidence="2">Belongs to the major facilitator superfamily. TCR/Tet family.</text>
</comment>
<dbReference type="NCBIfam" id="TIGR00711">
    <property type="entry name" value="efflux_EmrB"/>
    <property type="match status" value="1"/>
</dbReference>
<dbReference type="Gene3D" id="1.20.1720.10">
    <property type="entry name" value="Multidrug resistance protein D"/>
    <property type="match status" value="1"/>
</dbReference>
<dbReference type="InterPro" id="IPR036259">
    <property type="entry name" value="MFS_trans_sf"/>
</dbReference>
<feature type="transmembrane region" description="Helical" evidence="8">
    <location>
        <begin position="125"/>
        <end position="144"/>
    </location>
</feature>
<evidence type="ECO:0000256" key="1">
    <source>
        <dbReference type="ARBA" id="ARBA00004651"/>
    </source>
</evidence>
<feature type="transmembrane region" description="Helical" evidence="8">
    <location>
        <begin position="181"/>
        <end position="201"/>
    </location>
</feature>
<feature type="transmembrane region" description="Helical" evidence="8">
    <location>
        <begin position="93"/>
        <end position="119"/>
    </location>
</feature>
<evidence type="ECO:0000313" key="10">
    <source>
        <dbReference type="EMBL" id="AGU14840.1"/>
    </source>
</evidence>
<evidence type="ECO:0000256" key="6">
    <source>
        <dbReference type="ARBA" id="ARBA00022989"/>
    </source>
</evidence>
<evidence type="ECO:0000256" key="2">
    <source>
        <dbReference type="ARBA" id="ARBA00007520"/>
    </source>
</evidence>
<dbReference type="FunFam" id="1.20.1720.10:FF:000004">
    <property type="entry name" value="EmrB/QacA family drug resistance transporter"/>
    <property type="match status" value="1"/>
</dbReference>
<feature type="transmembrane region" description="Helical" evidence="8">
    <location>
        <begin position="418"/>
        <end position="436"/>
    </location>
</feature>
<dbReference type="SUPFAM" id="SSF103473">
    <property type="entry name" value="MFS general substrate transporter"/>
    <property type="match status" value="1"/>
</dbReference>
<feature type="transmembrane region" description="Helical" evidence="8">
    <location>
        <begin position="25"/>
        <end position="50"/>
    </location>
</feature>
<sequence length="524" mass="55336">MSNATAAIDKKDTNESQTSAHKPNVALVFTALMLTMLMSSLGQMIFSTALPTIVGDLGGVEHMTWVITAFLLGETIALPIFGKVGDMIGRKGLFMFAVSLFIVGSIVGGMATSMSVLIICRALQGVAGGGMMIMSQAIIADVVPARQRGKYMGVMGSVFGVSSVLGPVLGGWFTDGPGWRWGMWLNVPLGIIALTGIAAFLKLPKRRAVGATDWLGMATMAIATTSIILLITWGGNEYPWGSTRIILLGISAAVFSALFVFTELKASNPIIPMQLFANRNFTLTTIAGLFVGIFMFGTLAYIPTYLQMVHSMTPTNAGLMMIPMMAGLMGTSIVVGNIVSRTGRYKWFPVAGLVIVTIGLALLSQLEASSSLVHVGMCLFVFGFGLGAAMQILVLIVQNSFPIAMVGTATAANNFFRQIGSAVGSAFVGGVFVSNLTQRLSENVPAALKTMGPDAAQFSDLMSHGKSSLTPGIVASLPEPLSQAIDISYNDALTPVFLMLVPLSIVAVILLMFVREDSLKETIS</sequence>
<dbReference type="InterPro" id="IPR020846">
    <property type="entry name" value="MFS_dom"/>
</dbReference>
<feature type="transmembrane region" description="Helical" evidence="8">
    <location>
        <begin position="322"/>
        <end position="340"/>
    </location>
</feature>
<feature type="transmembrane region" description="Helical" evidence="8">
    <location>
        <begin position="213"/>
        <end position="233"/>
    </location>
</feature>
<dbReference type="InterPro" id="IPR011701">
    <property type="entry name" value="MFS"/>
</dbReference>
<dbReference type="STRING" id="1348662.CARG_03455"/>
<dbReference type="CDD" id="cd17502">
    <property type="entry name" value="MFS_Azr1_MDR_like"/>
    <property type="match status" value="1"/>
</dbReference>
<feature type="transmembrane region" description="Helical" evidence="8">
    <location>
        <begin position="347"/>
        <end position="366"/>
    </location>
</feature>
<evidence type="ECO:0000256" key="7">
    <source>
        <dbReference type="ARBA" id="ARBA00023136"/>
    </source>
</evidence>
<feature type="domain" description="Major facilitator superfamily (MFS) profile" evidence="9">
    <location>
        <begin position="28"/>
        <end position="519"/>
    </location>
</feature>
<dbReference type="InterPro" id="IPR004638">
    <property type="entry name" value="EmrB-like"/>
</dbReference>
<comment type="subcellular location">
    <subcellularLocation>
        <location evidence="1">Cell membrane</location>
        <topology evidence="1">Multi-pass membrane protein</topology>
    </subcellularLocation>
</comment>